<comment type="caution">
    <text evidence="3">The sequence shown here is derived from an EMBL/GenBank/DDBJ whole genome shotgun (WGS) entry which is preliminary data.</text>
</comment>
<sequence length="221" mass="24839">MNQSKKLAAVKLSRVTFRATSRDIDPATVKEPAGPQTSKGISNVKLSQNDGSTKPKDVKKPGPSISLRGLLAAQRITLELKNRAALRRKSRSRTPNRKPVTIINEQVPAGSANPPQRFPYAQVKELIQEFLMTRLRNVTYNPDTSGDLTKNLCEDIKKMVRRYTPPRYKLICNMAIGSKNQEDILMASQCLWDSYSDNITSCSYENSTMFCVVTVYAVYFE</sequence>
<dbReference type="Gene3D" id="3.30.1140.40">
    <property type="entry name" value="Tctex-1"/>
    <property type="match status" value="1"/>
</dbReference>
<dbReference type="PANTHER" id="PTHR21255">
    <property type="entry name" value="T-COMPLEX-ASSOCIATED-TESTIS-EXPRESSED 1/ DYNEIN LIGHT CHAIN"/>
    <property type="match status" value="1"/>
</dbReference>
<accession>A0AAV2ZZ39</accession>
<reference evidence="3" key="1">
    <citation type="thesis" date="2020" institute="ProQuest LLC" country="789 East Eisenhower Parkway, Ann Arbor, MI, USA">
        <title>Comparative Genomics and Chromosome Evolution.</title>
        <authorList>
            <person name="Mudd A.B."/>
        </authorList>
    </citation>
    <scope>NUCLEOTIDE SEQUENCE</scope>
    <source>
        <strain evidence="3">1538</strain>
        <tissue evidence="3">Blood</tissue>
    </source>
</reference>
<dbReference type="EMBL" id="DYDO01000009">
    <property type="protein sequence ID" value="DBA17960.1"/>
    <property type="molecule type" value="Genomic_DNA"/>
</dbReference>
<dbReference type="GO" id="GO:0005737">
    <property type="term" value="C:cytoplasm"/>
    <property type="evidence" value="ECO:0007669"/>
    <property type="project" value="TreeGrafter"/>
</dbReference>
<dbReference type="AlphaFoldDB" id="A0AAV2ZZ39"/>
<evidence type="ECO:0000256" key="1">
    <source>
        <dbReference type="ARBA" id="ARBA00005361"/>
    </source>
</evidence>
<gene>
    <name evidence="3" type="ORF">GDO54_016263</name>
</gene>
<feature type="compositionally biased region" description="Polar residues" evidence="2">
    <location>
        <begin position="35"/>
        <end position="52"/>
    </location>
</feature>
<dbReference type="InterPro" id="IPR038586">
    <property type="entry name" value="Tctex-1-like_sf"/>
</dbReference>
<evidence type="ECO:0000256" key="2">
    <source>
        <dbReference type="SAM" id="MobiDB-lite"/>
    </source>
</evidence>
<feature type="region of interest" description="Disordered" evidence="2">
    <location>
        <begin position="19"/>
        <end position="64"/>
    </location>
</feature>
<evidence type="ECO:0000313" key="4">
    <source>
        <dbReference type="Proteomes" id="UP001181693"/>
    </source>
</evidence>
<dbReference type="PANTHER" id="PTHR21255:SF61">
    <property type="entry name" value="TCTEX1 DOMAIN CONTAINING 1"/>
    <property type="match status" value="1"/>
</dbReference>
<dbReference type="GO" id="GO:0007018">
    <property type="term" value="P:microtubule-based movement"/>
    <property type="evidence" value="ECO:0007669"/>
    <property type="project" value="TreeGrafter"/>
</dbReference>
<dbReference type="InterPro" id="IPR005334">
    <property type="entry name" value="Tctex-1-like"/>
</dbReference>
<dbReference type="Pfam" id="PF03645">
    <property type="entry name" value="Tctex-1"/>
    <property type="match status" value="1"/>
</dbReference>
<dbReference type="Proteomes" id="UP001181693">
    <property type="component" value="Unassembled WGS sequence"/>
</dbReference>
<dbReference type="CDD" id="cd21451">
    <property type="entry name" value="DLC-like_TCTEX1D"/>
    <property type="match status" value="1"/>
</dbReference>
<dbReference type="GO" id="GO:0045505">
    <property type="term" value="F:dynein intermediate chain binding"/>
    <property type="evidence" value="ECO:0007669"/>
    <property type="project" value="TreeGrafter"/>
</dbReference>
<evidence type="ECO:0000313" key="3">
    <source>
        <dbReference type="EMBL" id="DBA17960.1"/>
    </source>
</evidence>
<keyword evidence="4" id="KW-1185">Reference proteome</keyword>
<dbReference type="GO" id="GO:0005868">
    <property type="term" value="C:cytoplasmic dynein complex"/>
    <property type="evidence" value="ECO:0007669"/>
    <property type="project" value="TreeGrafter"/>
</dbReference>
<name>A0AAV2ZZ39_PYXAD</name>
<proteinExistence type="inferred from homology"/>
<protein>
    <submittedName>
        <fullName evidence="3">Uncharacterized protein</fullName>
    </submittedName>
</protein>
<organism evidence="3 4">
    <name type="scientific">Pyxicephalus adspersus</name>
    <name type="common">African bullfrog</name>
    <dbReference type="NCBI Taxonomy" id="30357"/>
    <lineage>
        <taxon>Eukaryota</taxon>
        <taxon>Metazoa</taxon>
        <taxon>Chordata</taxon>
        <taxon>Craniata</taxon>
        <taxon>Vertebrata</taxon>
        <taxon>Euteleostomi</taxon>
        <taxon>Amphibia</taxon>
        <taxon>Batrachia</taxon>
        <taxon>Anura</taxon>
        <taxon>Neobatrachia</taxon>
        <taxon>Ranoidea</taxon>
        <taxon>Pyxicephalidae</taxon>
        <taxon>Pyxicephalinae</taxon>
        <taxon>Pyxicephalus</taxon>
    </lineage>
</organism>
<comment type="similarity">
    <text evidence="1">Belongs to the dynein light chain Tctex-type family.</text>
</comment>